<protein>
    <submittedName>
        <fullName evidence="1">Uncharacterized protein</fullName>
    </submittedName>
</protein>
<organism evidence="1 2">
    <name type="scientific">Saccharopolyspora ipomoeae</name>
    <dbReference type="NCBI Taxonomy" id="3042027"/>
    <lineage>
        <taxon>Bacteria</taxon>
        <taxon>Bacillati</taxon>
        <taxon>Actinomycetota</taxon>
        <taxon>Actinomycetes</taxon>
        <taxon>Pseudonocardiales</taxon>
        <taxon>Pseudonocardiaceae</taxon>
        <taxon>Saccharopolyspora</taxon>
    </lineage>
</organism>
<name>A0ABT6PPL8_9PSEU</name>
<evidence type="ECO:0000313" key="1">
    <source>
        <dbReference type="EMBL" id="MDI2029842.1"/>
    </source>
</evidence>
<dbReference type="RefSeq" id="WP_281456146.1">
    <property type="nucleotide sequence ID" value="NZ_JASAOF010000007.1"/>
</dbReference>
<reference evidence="1 2" key="1">
    <citation type="submission" date="2023-04" db="EMBL/GenBank/DDBJ databases">
        <title>Draft genome sequence of Saccharopolyspora sp. TS4A08 isolated from sweet potato rhizospheric soil.</title>
        <authorList>
            <person name="Suksaard P."/>
            <person name="Duangmal K."/>
        </authorList>
    </citation>
    <scope>NUCLEOTIDE SEQUENCE [LARGE SCALE GENOMIC DNA]</scope>
    <source>
        <strain evidence="1 2">TS4A08</strain>
    </source>
</reference>
<dbReference type="EMBL" id="JASAOF010000007">
    <property type="protein sequence ID" value="MDI2029842.1"/>
    <property type="molecule type" value="Genomic_DNA"/>
</dbReference>
<sequence length="118" mass="13641">MSDQNMLAAPVFESPRQIREFCEHVRKVMRPAYLHLALSADELEAVLRDHPVIGPNRMGMDARVRARLVAGHMRRAAEGLAVCSVEMPRTFTSYRKHFLEPLEQDQGRPRRKFNVEDQ</sequence>
<proteinExistence type="predicted"/>
<evidence type="ECO:0000313" key="2">
    <source>
        <dbReference type="Proteomes" id="UP001237595"/>
    </source>
</evidence>
<accession>A0ABT6PPL8</accession>
<keyword evidence="2" id="KW-1185">Reference proteome</keyword>
<dbReference type="Proteomes" id="UP001237595">
    <property type="component" value="Unassembled WGS sequence"/>
</dbReference>
<gene>
    <name evidence="1" type="ORF">QFW96_14520</name>
</gene>
<comment type="caution">
    <text evidence="1">The sequence shown here is derived from an EMBL/GenBank/DDBJ whole genome shotgun (WGS) entry which is preliminary data.</text>
</comment>